<feature type="region of interest" description="Disordered" evidence="1">
    <location>
        <begin position="216"/>
        <end position="303"/>
    </location>
</feature>
<evidence type="ECO:0000256" key="1">
    <source>
        <dbReference type="SAM" id="MobiDB-lite"/>
    </source>
</evidence>
<protein>
    <submittedName>
        <fullName evidence="2">Uncharacterized protein</fullName>
    </submittedName>
</protein>
<evidence type="ECO:0000313" key="2">
    <source>
        <dbReference type="EMBL" id="CAA7271735.1"/>
    </source>
</evidence>
<gene>
    <name evidence="2" type="ORF">AAE3_LOCUS13883</name>
</gene>
<feature type="compositionally biased region" description="Basic and acidic residues" evidence="1">
    <location>
        <begin position="280"/>
        <end position="292"/>
    </location>
</feature>
<dbReference type="OrthoDB" id="2683368at2759"/>
<feature type="region of interest" description="Disordered" evidence="1">
    <location>
        <begin position="1"/>
        <end position="137"/>
    </location>
</feature>
<feature type="compositionally biased region" description="Basic and acidic residues" evidence="1">
    <location>
        <begin position="65"/>
        <end position="79"/>
    </location>
</feature>
<feature type="compositionally biased region" description="Low complexity" evidence="1">
    <location>
        <begin position="80"/>
        <end position="102"/>
    </location>
</feature>
<name>A0A8S0W1G3_CYCAE</name>
<reference evidence="2 3" key="1">
    <citation type="submission" date="2020-01" db="EMBL/GenBank/DDBJ databases">
        <authorList>
            <person name="Gupta K D."/>
        </authorList>
    </citation>
    <scope>NUCLEOTIDE SEQUENCE [LARGE SCALE GENOMIC DNA]</scope>
</reference>
<accession>A0A8S0W1G3</accession>
<dbReference type="EMBL" id="CACVBS010000112">
    <property type="protein sequence ID" value="CAA7271735.1"/>
    <property type="molecule type" value="Genomic_DNA"/>
</dbReference>
<sequence>MSRVTAGLPTNPRQRVARPFPPPQAAPRQQDEQRPMRSISTPRPRHVSTHSEGVPVTRTRTQSRPRNDYQATRDARLSRESNSTSASSSSASSERSFWARSSQRSSRTTLPSDDKLEYNNGGQEGYKPSGSQEESSFYSFRDIDTGVVWSRVTGAASTLTQEVSKAWASGLGPLNHEDDDEEDSHLTRVMRAYHLSKARTPAELPDWLFSERERGQGGLLRPDAPNDGSHVKPVPSTERRHPRDMQSFPRPTHSDAQSKSIRSRAGHSEEMTAARPRPTGMDRLKSIRDLKRNASNIRPMVKV</sequence>
<keyword evidence="3" id="KW-1185">Reference proteome</keyword>
<organism evidence="2 3">
    <name type="scientific">Cyclocybe aegerita</name>
    <name type="common">Black poplar mushroom</name>
    <name type="synonym">Agrocybe aegerita</name>
    <dbReference type="NCBI Taxonomy" id="1973307"/>
    <lineage>
        <taxon>Eukaryota</taxon>
        <taxon>Fungi</taxon>
        <taxon>Dikarya</taxon>
        <taxon>Basidiomycota</taxon>
        <taxon>Agaricomycotina</taxon>
        <taxon>Agaricomycetes</taxon>
        <taxon>Agaricomycetidae</taxon>
        <taxon>Agaricales</taxon>
        <taxon>Agaricineae</taxon>
        <taxon>Bolbitiaceae</taxon>
        <taxon>Cyclocybe</taxon>
    </lineage>
</organism>
<dbReference type="Proteomes" id="UP000467700">
    <property type="component" value="Unassembled WGS sequence"/>
</dbReference>
<dbReference type="AlphaFoldDB" id="A0A8S0W1G3"/>
<proteinExistence type="predicted"/>
<comment type="caution">
    <text evidence="2">The sequence shown here is derived from an EMBL/GenBank/DDBJ whole genome shotgun (WGS) entry which is preliminary data.</text>
</comment>
<evidence type="ECO:0000313" key="3">
    <source>
        <dbReference type="Proteomes" id="UP000467700"/>
    </source>
</evidence>